<accession>A0A3E4UL23</accession>
<gene>
    <name evidence="1" type="ORF">DXC34_14075</name>
</gene>
<name>A0A3E4UL23_BACSE</name>
<organism evidence="1 2">
    <name type="scientific">Bacteroides stercoris</name>
    <dbReference type="NCBI Taxonomy" id="46506"/>
    <lineage>
        <taxon>Bacteria</taxon>
        <taxon>Pseudomonadati</taxon>
        <taxon>Bacteroidota</taxon>
        <taxon>Bacteroidia</taxon>
        <taxon>Bacteroidales</taxon>
        <taxon>Bacteroidaceae</taxon>
        <taxon>Bacteroides</taxon>
    </lineage>
</organism>
<proteinExistence type="predicted"/>
<dbReference type="RefSeq" id="WP_117742271.1">
    <property type="nucleotide sequence ID" value="NZ_QSSV01000019.1"/>
</dbReference>
<dbReference type="AlphaFoldDB" id="A0A3E4UL23"/>
<sequence>MSRLDILKASLEKKQAKFYEKLNEHFADVRSANGQPLNDKKNGASTMKRWDKQNNVLSNMEKEIEKTKMAIEREESKIRRIDCNKDIMPEEIQVLIDNGTLRQWGKYPHIMFVEGVDKARIIWDDKKKLVMHKFVSSITDKEQRKKFAQIYNSLHTSVNKK</sequence>
<dbReference type="EMBL" id="QSSV01000019">
    <property type="protein sequence ID" value="RGM11270.1"/>
    <property type="molecule type" value="Genomic_DNA"/>
</dbReference>
<reference evidence="1 2" key="1">
    <citation type="submission" date="2018-08" db="EMBL/GenBank/DDBJ databases">
        <title>A genome reference for cultivated species of the human gut microbiota.</title>
        <authorList>
            <person name="Zou Y."/>
            <person name="Xue W."/>
            <person name="Luo G."/>
        </authorList>
    </citation>
    <scope>NUCLEOTIDE SEQUENCE [LARGE SCALE GENOMIC DNA]</scope>
    <source>
        <strain evidence="1 2">TF03-6</strain>
    </source>
</reference>
<protein>
    <submittedName>
        <fullName evidence="1">Uncharacterized protein</fullName>
    </submittedName>
</protein>
<evidence type="ECO:0000313" key="1">
    <source>
        <dbReference type="EMBL" id="RGM11270.1"/>
    </source>
</evidence>
<evidence type="ECO:0000313" key="2">
    <source>
        <dbReference type="Proteomes" id="UP000261223"/>
    </source>
</evidence>
<comment type="caution">
    <text evidence="1">The sequence shown here is derived from an EMBL/GenBank/DDBJ whole genome shotgun (WGS) entry which is preliminary data.</text>
</comment>
<dbReference type="Proteomes" id="UP000261223">
    <property type="component" value="Unassembled WGS sequence"/>
</dbReference>